<comment type="caution">
    <text evidence="1">The sequence shown here is derived from an EMBL/GenBank/DDBJ whole genome shotgun (WGS) entry which is preliminary data.</text>
</comment>
<name>A0A0F8Z7G3_9ZZZZ</name>
<feature type="non-terminal residue" evidence="1">
    <location>
        <position position="1"/>
    </location>
</feature>
<evidence type="ECO:0000313" key="1">
    <source>
        <dbReference type="EMBL" id="KKK81925.1"/>
    </source>
</evidence>
<accession>A0A0F8Z7G3</accession>
<organism evidence="1">
    <name type="scientific">marine sediment metagenome</name>
    <dbReference type="NCBI Taxonomy" id="412755"/>
    <lineage>
        <taxon>unclassified sequences</taxon>
        <taxon>metagenomes</taxon>
        <taxon>ecological metagenomes</taxon>
    </lineage>
</organism>
<dbReference type="EMBL" id="LAZR01052905">
    <property type="protein sequence ID" value="KKK81925.1"/>
    <property type="molecule type" value="Genomic_DNA"/>
</dbReference>
<dbReference type="AlphaFoldDB" id="A0A0F8Z7G3"/>
<protein>
    <submittedName>
        <fullName evidence="1">Uncharacterized protein</fullName>
    </submittedName>
</protein>
<reference evidence="1" key="1">
    <citation type="journal article" date="2015" name="Nature">
        <title>Complex archaea that bridge the gap between prokaryotes and eukaryotes.</title>
        <authorList>
            <person name="Spang A."/>
            <person name="Saw J.H."/>
            <person name="Jorgensen S.L."/>
            <person name="Zaremba-Niedzwiedzka K."/>
            <person name="Martijn J."/>
            <person name="Lind A.E."/>
            <person name="van Eijk R."/>
            <person name="Schleper C."/>
            <person name="Guy L."/>
            <person name="Ettema T.J."/>
        </authorList>
    </citation>
    <scope>NUCLEOTIDE SEQUENCE</scope>
</reference>
<gene>
    <name evidence="1" type="ORF">LCGC14_2808530</name>
</gene>
<proteinExistence type="predicted"/>
<sequence length="214" mass="24885">IFQLVKENNTETIESLRKDFKDYWLVTSTRIIYNENNLSAKIIHNADSNVVKQTVINLKEIPVCRPAYIKELLETDAGLSYIRALIDDTKATKEQIINFFVALSGKKDKNIRLWTPDQSSRNSKQVRSVELDFNGFGRFDVYGYCWFDYDDGLSRGVIVNSAKQTKFFSNKAIFDTEEKTITIPMKRELLKDIEKKQSKKGKIKIDWNLKVKLK</sequence>